<evidence type="ECO:0000256" key="3">
    <source>
        <dbReference type="ARBA" id="ARBA00023274"/>
    </source>
</evidence>
<dbReference type="PANTHER" id="PTHR35534:SF1">
    <property type="entry name" value="LARGE RIBOSOMAL SUBUNIT PROTEIN BL32"/>
    <property type="match status" value="1"/>
</dbReference>
<evidence type="ECO:0000313" key="6">
    <source>
        <dbReference type="EMBL" id="BAQ57339.1"/>
    </source>
</evidence>
<dbReference type="STRING" id="1600.LBAT_0950"/>
<evidence type="ECO:0000256" key="1">
    <source>
        <dbReference type="ARBA" id="ARBA00008560"/>
    </source>
</evidence>
<evidence type="ECO:0000256" key="5">
    <source>
        <dbReference type="HAMAP-Rule" id="MF_00340"/>
    </source>
</evidence>
<dbReference type="OrthoDB" id="9812874at2"/>
<dbReference type="GO" id="GO:0003735">
    <property type="term" value="F:structural constituent of ribosome"/>
    <property type="evidence" value="ECO:0007669"/>
    <property type="project" value="InterPro"/>
</dbReference>
<dbReference type="InterPro" id="IPR044957">
    <property type="entry name" value="Ribosomal_bL32_bact"/>
</dbReference>
<dbReference type="AlphaFoldDB" id="A0A0D6A3S3"/>
<evidence type="ECO:0000256" key="2">
    <source>
        <dbReference type="ARBA" id="ARBA00022980"/>
    </source>
</evidence>
<evidence type="ECO:0000313" key="9">
    <source>
        <dbReference type="Proteomes" id="UP000325393"/>
    </source>
</evidence>
<proteinExistence type="inferred from homology"/>
<keyword evidence="8" id="KW-1185">Reference proteome</keyword>
<dbReference type="SUPFAM" id="SSF57829">
    <property type="entry name" value="Zn-binding ribosomal proteins"/>
    <property type="match status" value="1"/>
</dbReference>
<dbReference type="EMBL" id="CP044496">
    <property type="protein sequence ID" value="QFG51364.1"/>
    <property type="molecule type" value="Genomic_DNA"/>
</dbReference>
<gene>
    <name evidence="5 7" type="primary">rpmF</name>
    <name evidence="7" type="ORF">LA749_04895</name>
    <name evidence="6" type="ORF">LBAT_0950</name>
</gene>
<organism evidence="6 8">
    <name type="scientific">Lactobacillus acetotolerans</name>
    <dbReference type="NCBI Taxonomy" id="1600"/>
    <lineage>
        <taxon>Bacteria</taxon>
        <taxon>Bacillati</taxon>
        <taxon>Bacillota</taxon>
        <taxon>Bacilli</taxon>
        <taxon>Lactobacillales</taxon>
        <taxon>Lactobacillaceae</taxon>
        <taxon>Lactobacillus</taxon>
    </lineage>
</organism>
<dbReference type="GO" id="GO:0006412">
    <property type="term" value="P:translation"/>
    <property type="evidence" value="ECO:0007669"/>
    <property type="project" value="UniProtKB-UniRule"/>
</dbReference>
<keyword evidence="3 5" id="KW-0687">Ribonucleoprotein</keyword>
<evidence type="ECO:0000313" key="7">
    <source>
        <dbReference type="EMBL" id="QFG51364.1"/>
    </source>
</evidence>
<dbReference type="KEGG" id="lae:LBAT_0950"/>
<dbReference type="PANTHER" id="PTHR35534">
    <property type="entry name" value="50S RIBOSOMAL PROTEIN L32"/>
    <property type="match status" value="1"/>
</dbReference>
<dbReference type="NCBIfam" id="TIGR01031">
    <property type="entry name" value="rpmF_bact"/>
    <property type="match status" value="1"/>
</dbReference>
<evidence type="ECO:0000256" key="4">
    <source>
        <dbReference type="ARBA" id="ARBA00035178"/>
    </source>
</evidence>
<dbReference type="GO" id="GO:0015934">
    <property type="term" value="C:large ribosomal subunit"/>
    <property type="evidence" value="ECO:0007669"/>
    <property type="project" value="InterPro"/>
</dbReference>
<accession>A0A0D6A3S3</accession>
<dbReference type="RefSeq" id="WP_054681363.1">
    <property type="nucleotide sequence ID" value="NZ_AP014808.1"/>
</dbReference>
<evidence type="ECO:0000313" key="8">
    <source>
        <dbReference type="Proteomes" id="UP000035709"/>
    </source>
</evidence>
<reference evidence="6 8" key="1">
    <citation type="submission" date="2015-03" db="EMBL/GenBank/DDBJ databases">
        <title>Complete genome sequence of Lactobacillus acetotolerans NBRC 13120.</title>
        <authorList>
            <person name="Toh H."/>
            <person name="Morita H."/>
            <person name="Fujita N."/>
        </authorList>
    </citation>
    <scope>NUCLEOTIDE SEQUENCE [LARGE SCALE GENOMIC DNA]</scope>
    <source>
        <strain evidence="6 8">NBRC 13120</strain>
    </source>
</reference>
<keyword evidence="2 5" id="KW-0689">Ribosomal protein</keyword>
<dbReference type="Proteomes" id="UP000325393">
    <property type="component" value="Chromosome"/>
</dbReference>
<comment type="similarity">
    <text evidence="1 5">Belongs to the bacterial ribosomal protein bL32 family.</text>
</comment>
<dbReference type="Proteomes" id="UP000035709">
    <property type="component" value="Chromosome"/>
</dbReference>
<reference evidence="7 9" key="2">
    <citation type="submission" date="2019-09" db="EMBL/GenBank/DDBJ databases">
        <title>Genome sequencing of Lactobacillus acetotolerans.</title>
        <authorList>
            <person name="Kim K."/>
        </authorList>
    </citation>
    <scope>NUCLEOTIDE SEQUENCE [LARGE SCALE GENOMIC DNA]</scope>
    <source>
        <strain evidence="7 9">LA749</strain>
    </source>
</reference>
<dbReference type="PATRIC" id="fig|1600.4.peg.973"/>
<dbReference type="EMBL" id="AP014808">
    <property type="protein sequence ID" value="BAQ57339.1"/>
    <property type="molecule type" value="Genomic_DNA"/>
</dbReference>
<dbReference type="HAMAP" id="MF_00340">
    <property type="entry name" value="Ribosomal_bL32"/>
    <property type="match status" value="1"/>
</dbReference>
<dbReference type="Pfam" id="PF01783">
    <property type="entry name" value="Ribosomal_L32p"/>
    <property type="match status" value="1"/>
</dbReference>
<protein>
    <recommendedName>
        <fullName evidence="4 5">Large ribosomal subunit protein bL32</fullName>
    </recommendedName>
</protein>
<dbReference type="GeneID" id="78212320"/>
<dbReference type="InterPro" id="IPR011332">
    <property type="entry name" value="Ribosomal_zn-bd"/>
</dbReference>
<name>A0A0D6A3S3_9LACO</name>
<dbReference type="InterPro" id="IPR002677">
    <property type="entry name" value="Ribosomal_bL32"/>
</dbReference>
<sequence>MAVPKRHTSKQRKRSRRGHIKLTVPAMHYDATTGEYRLSHRVSPKGYYKGRQVVNKTNNTNNNDNN</sequence>